<dbReference type="AlphaFoldDB" id="A0A328PBA5"/>
<dbReference type="OrthoDB" id="7185741at2"/>
<keyword evidence="3" id="KW-0378">Hydrolase</keyword>
<evidence type="ECO:0000313" key="4">
    <source>
        <dbReference type="Proteomes" id="UP000248926"/>
    </source>
</evidence>
<dbReference type="Pfam" id="PF12697">
    <property type="entry name" value="Abhydrolase_6"/>
    <property type="match status" value="1"/>
</dbReference>
<name>A0A328PBA5_9GAMM</name>
<organism evidence="3 4">
    <name type="scientific">Dyella jiangningensis</name>
    <dbReference type="NCBI Taxonomy" id="1379159"/>
    <lineage>
        <taxon>Bacteria</taxon>
        <taxon>Pseudomonadati</taxon>
        <taxon>Pseudomonadota</taxon>
        <taxon>Gammaproteobacteria</taxon>
        <taxon>Lysobacterales</taxon>
        <taxon>Rhodanobacteraceae</taxon>
        <taxon>Dyella</taxon>
    </lineage>
</organism>
<dbReference type="GO" id="GO:0016787">
    <property type="term" value="F:hydrolase activity"/>
    <property type="evidence" value="ECO:0007669"/>
    <property type="project" value="UniProtKB-KW"/>
</dbReference>
<dbReference type="SUPFAM" id="SSF53474">
    <property type="entry name" value="alpha/beta-Hydrolases"/>
    <property type="match status" value="1"/>
</dbReference>
<dbReference type="InterPro" id="IPR029058">
    <property type="entry name" value="AB_hydrolase_fold"/>
</dbReference>
<sequence>MVPQRIPDSYAQAGSLIDIGRGRQLNLRCTGQGARTVILEAGSHADTTTWFKVQPLVATFAKVCSYDRAGYGFSSEGPMPRNLDADVSDLHDLIARAGLKTPVVLVGHSLGSNIARRYAQMHAGDVSGMVLVDPPAQDVAAFAPEWSKDEEAMNAHRFDFIRQCLAGAEKGQLASPPAELQRCTAAPNSLASEKVNAVVAAYKYKPAFWRTLLSELQDNAVVFSKPVSPQETAGQLPLIVLAASDAQAGAPPDVRKALEAATEKTQARIAATSSRGERQVVANSSHDMQLDQPEAIAKAVEKVLKEAGTAENSRAQ</sequence>
<evidence type="ECO:0000256" key="1">
    <source>
        <dbReference type="SAM" id="MobiDB-lite"/>
    </source>
</evidence>
<comment type="caution">
    <text evidence="3">The sequence shown here is derived from an EMBL/GenBank/DDBJ whole genome shotgun (WGS) entry which is preliminary data.</text>
</comment>
<dbReference type="PANTHER" id="PTHR43194">
    <property type="entry name" value="HYDROLASE ALPHA/BETA FOLD FAMILY"/>
    <property type="match status" value="1"/>
</dbReference>
<proteinExistence type="predicted"/>
<protein>
    <submittedName>
        <fullName evidence="3">Alpha/beta hydrolase</fullName>
    </submittedName>
</protein>
<keyword evidence="4" id="KW-1185">Reference proteome</keyword>
<evidence type="ECO:0000259" key="2">
    <source>
        <dbReference type="Pfam" id="PF12697"/>
    </source>
</evidence>
<feature type="region of interest" description="Disordered" evidence="1">
    <location>
        <begin position="271"/>
        <end position="292"/>
    </location>
</feature>
<dbReference type="InterPro" id="IPR050228">
    <property type="entry name" value="Carboxylesterase_BioH"/>
</dbReference>
<evidence type="ECO:0000313" key="3">
    <source>
        <dbReference type="EMBL" id="RAO78383.1"/>
    </source>
</evidence>
<reference evidence="3 4" key="1">
    <citation type="journal article" date="2018" name="Genet. Mol. Biol.">
        <title>The genome sequence of Dyella jiangningensis FCAV SCS01 from a lignocellulose-decomposing microbial consortium metagenome reveals potential for biotechnological applications.</title>
        <authorList>
            <person name="Desiderato J.G."/>
            <person name="Alvarenga D.O."/>
            <person name="Constancio M.T.L."/>
            <person name="Alves L.M.C."/>
            <person name="Varani A.M."/>
        </authorList>
    </citation>
    <scope>NUCLEOTIDE SEQUENCE [LARGE SCALE GENOMIC DNA]</scope>
    <source>
        <strain evidence="3 4">FCAV SCS01</strain>
    </source>
</reference>
<gene>
    <name evidence="3" type="ORF">CA260_07240</name>
</gene>
<dbReference type="EMBL" id="NFZS01000001">
    <property type="protein sequence ID" value="RAO78383.1"/>
    <property type="molecule type" value="Genomic_DNA"/>
</dbReference>
<dbReference type="PANTHER" id="PTHR43194:SF2">
    <property type="entry name" value="PEROXISOMAL MEMBRANE PROTEIN LPX1"/>
    <property type="match status" value="1"/>
</dbReference>
<dbReference type="Gene3D" id="3.40.50.1820">
    <property type="entry name" value="alpha/beta hydrolase"/>
    <property type="match status" value="1"/>
</dbReference>
<dbReference type="InterPro" id="IPR000073">
    <property type="entry name" value="AB_hydrolase_1"/>
</dbReference>
<dbReference type="Proteomes" id="UP000248926">
    <property type="component" value="Unassembled WGS sequence"/>
</dbReference>
<feature type="domain" description="AB hydrolase-1" evidence="2">
    <location>
        <begin position="48"/>
        <end position="299"/>
    </location>
</feature>
<accession>A0A328PBA5</accession>